<dbReference type="SUPFAM" id="SSF53383">
    <property type="entry name" value="PLP-dependent transferases"/>
    <property type="match status" value="1"/>
</dbReference>
<dbReference type="GO" id="GO:0009366">
    <property type="term" value="C:enterobactin synthetase complex"/>
    <property type="evidence" value="ECO:0007669"/>
    <property type="project" value="TreeGrafter"/>
</dbReference>
<dbReference type="InterPro" id="IPR001242">
    <property type="entry name" value="Condensation_dom"/>
</dbReference>
<dbReference type="GO" id="GO:0031177">
    <property type="term" value="F:phosphopantetheine binding"/>
    <property type="evidence" value="ECO:0007669"/>
    <property type="project" value="InterPro"/>
</dbReference>
<gene>
    <name evidence="10" type="ORF">GCM10011534_41910</name>
</gene>
<dbReference type="GO" id="GO:0006633">
    <property type="term" value="P:fatty acid biosynthetic process"/>
    <property type="evidence" value="ECO:0007669"/>
    <property type="project" value="InterPro"/>
</dbReference>
<dbReference type="Pfam" id="PF00550">
    <property type="entry name" value="PP-binding"/>
    <property type="match status" value="3"/>
</dbReference>
<dbReference type="Gene3D" id="3.40.366.10">
    <property type="entry name" value="Malonyl-Coenzyme A Acyl Carrier Protein, domain 2"/>
    <property type="match status" value="1"/>
</dbReference>
<evidence type="ECO:0000256" key="5">
    <source>
        <dbReference type="ARBA" id="ARBA00022898"/>
    </source>
</evidence>
<dbReference type="InterPro" id="IPR014043">
    <property type="entry name" value="Acyl_transferase_dom"/>
</dbReference>
<dbReference type="InterPro" id="IPR016035">
    <property type="entry name" value="Acyl_Trfase/lysoPLipase"/>
</dbReference>
<dbReference type="CDD" id="cd19531">
    <property type="entry name" value="LCL_NRPS-like"/>
    <property type="match status" value="1"/>
</dbReference>
<evidence type="ECO:0000256" key="6">
    <source>
        <dbReference type="ARBA" id="ARBA00029443"/>
    </source>
</evidence>
<keyword evidence="2" id="KW-0596">Phosphopantetheine</keyword>
<proteinExistence type="inferred from homology"/>
<evidence type="ECO:0000313" key="11">
    <source>
        <dbReference type="Proteomes" id="UP000649829"/>
    </source>
</evidence>
<reference evidence="10" key="1">
    <citation type="journal article" date="2014" name="Int. J. Syst. Evol. Microbiol.">
        <title>Complete genome sequence of Corynebacterium casei LMG S-19264T (=DSM 44701T), isolated from a smear-ripened cheese.</title>
        <authorList>
            <consortium name="US DOE Joint Genome Institute (JGI-PGF)"/>
            <person name="Walter F."/>
            <person name="Albersmeier A."/>
            <person name="Kalinowski J."/>
            <person name="Ruckert C."/>
        </authorList>
    </citation>
    <scope>NUCLEOTIDE SEQUENCE</scope>
    <source>
        <strain evidence="10">CGMCC 1.6293</strain>
    </source>
</reference>
<dbReference type="Gene3D" id="3.40.47.10">
    <property type="match status" value="1"/>
</dbReference>
<dbReference type="EMBL" id="BMLF01000007">
    <property type="protein sequence ID" value="GGM15444.1"/>
    <property type="molecule type" value="Genomic_DNA"/>
</dbReference>
<dbReference type="Pfam" id="PF00501">
    <property type="entry name" value="AMP-binding"/>
    <property type="match status" value="2"/>
</dbReference>
<feature type="domain" description="Ketosynthase family 3 (KS3)" evidence="9">
    <location>
        <begin position="609"/>
        <end position="1035"/>
    </location>
</feature>
<comment type="similarity">
    <text evidence="6">In the C-terminal section; belongs to the NRP synthetase family.</text>
</comment>
<dbReference type="PANTHER" id="PTHR45527:SF1">
    <property type="entry name" value="FATTY ACID SYNTHASE"/>
    <property type="match status" value="1"/>
</dbReference>
<dbReference type="CDD" id="cd00833">
    <property type="entry name" value="PKS"/>
    <property type="match status" value="1"/>
</dbReference>
<dbReference type="InterPro" id="IPR010071">
    <property type="entry name" value="AA_adenyl_dom"/>
</dbReference>
<dbReference type="Gene3D" id="3.40.50.12780">
    <property type="entry name" value="N-terminal domain of ligase-like"/>
    <property type="match status" value="2"/>
</dbReference>
<dbReference type="Pfam" id="PF13193">
    <property type="entry name" value="AMP-binding_C"/>
    <property type="match status" value="2"/>
</dbReference>
<dbReference type="Gene3D" id="3.30.70.3290">
    <property type="match status" value="1"/>
</dbReference>
<accession>A0A917WM21</accession>
<dbReference type="InterPro" id="IPR015422">
    <property type="entry name" value="PyrdxlP-dep_Trfase_small"/>
</dbReference>
<dbReference type="Gene3D" id="3.90.1150.10">
    <property type="entry name" value="Aspartate Aminotransferase, domain 1"/>
    <property type="match status" value="1"/>
</dbReference>
<keyword evidence="11" id="KW-1185">Reference proteome</keyword>
<dbReference type="PROSITE" id="PS00455">
    <property type="entry name" value="AMP_BINDING"/>
    <property type="match status" value="2"/>
</dbReference>
<dbReference type="NCBIfam" id="TIGR01733">
    <property type="entry name" value="AA-adenyl-dom"/>
    <property type="match status" value="2"/>
</dbReference>
<dbReference type="PROSITE" id="PS00600">
    <property type="entry name" value="AA_TRANSFER_CLASS_3"/>
    <property type="match status" value="1"/>
</dbReference>
<dbReference type="InterPro" id="IPR014030">
    <property type="entry name" value="Ketoacyl_synth_N"/>
</dbReference>
<evidence type="ECO:0000256" key="1">
    <source>
        <dbReference type="ARBA" id="ARBA00001933"/>
    </source>
</evidence>
<reference evidence="10" key="2">
    <citation type="submission" date="2020-09" db="EMBL/GenBank/DDBJ databases">
        <authorList>
            <person name="Sun Q."/>
            <person name="Zhou Y."/>
        </authorList>
    </citation>
    <scope>NUCLEOTIDE SEQUENCE</scope>
    <source>
        <strain evidence="10">CGMCC 1.6293</strain>
    </source>
</reference>
<dbReference type="SUPFAM" id="SSF47336">
    <property type="entry name" value="ACP-like"/>
    <property type="match status" value="3"/>
</dbReference>
<dbReference type="SUPFAM" id="SSF53901">
    <property type="entry name" value="Thiolase-like"/>
    <property type="match status" value="1"/>
</dbReference>
<feature type="region of interest" description="Disordered" evidence="7">
    <location>
        <begin position="3208"/>
        <end position="3240"/>
    </location>
</feature>
<dbReference type="SUPFAM" id="SSF52777">
    <property type="entry name" value="CoA-dependent acyltransferases"/>
    <property type="match status" value="2"/>
</dbReference>
<dbReference type="InterPro" id="IPR015424">
    <property type="entry name" value="PyrdxlP-dep_Trfase"/>
</dbReference>
<dbReference type="FunFam" id="3.30.300.30:FF:000010">
    <property type="entry name" value="Enterobactin synthetase component F"/>
    <property type="match status" value="1"/>
</dbReference>
<feature type="region of interest" description="Disordered" evidence="7">
    <location>
        <begin position="3114"/>
        <end position="3142"/>
    </location>
</feature>
<dbReference type="InterPro" id="IPR049704">
    <property type="entry name" value="Aminotrans_3_PPA_site"/>
</dbReference>
<evidence type="ECO:0000313" key="10">
    <source>
        <dbReference type="EMBL" id="GGM15444.1"/>
    </source>
</evidence>
<dbReference type="SUPFAM" id="SSF56801">
    <property type="entry name" value="Acetyl-CoA synthetase-like"/>
    <property type="match status" value="2"/>
</dbReference>
<protein>
    <recommendedName>
        <fullName evidence="12">Amino acid adenylation domain-containing protein</fullName>
    </recommendedName>
</protein>
<dbReference type="InterPro" id="IPR020841">
    <property type="entry name" value="PKS_Beta-ketoAc_synthase_dom"/>
</dbReference>
<dbReference type="GO" id="GO:0030170">
    <property type="term" value="F:pyridoxal phosphate binding"/>
    <property type="evidence" value="ECO:0007669"/>
    <property type="project" value="InterPro"/>
</dbReference>
<dbReference type="Pfam" id="PF00698">
    <property type="entry name" value="Acyl_transf_1"/>
    <property type="match status" value="1"/>
</dbReference>
<evidence type="ECO:0000256" key="3">
    <source>
        <dbReference type="ARBA" id="ARBA00022553"/>
    </source>
</evidence>
<dbReference type="Pfam" id="PF00109">
    <property type="entry name" value="ketoacyl-synt"/>
    <property type="match status" value="1"/>
</dbReference>
<dbReference type="GO" id="GO:0005829">
    <property type="term" value="C:cytosol"/>
    <property type="evidence" value="ECO:0007669"/>
    <property type="project" value="TreeGrafter"/>
</dbReference>
<sequence>MSTDTHTARLPDTGVYEAFAAAVSAAPDAPALLGRDRRLSYAGLAAEVLRLAAALEAEGVGEGDHVALCAGRGFEAITGMFACLRLGAVYVPMDPDFAPEQLAFIAGDLPMRAALCPPGRLEDSRALFGAALPLLVIGEAGSEGAEPGAPLSAGPEAPACVLYTSGTTGTPKGVVLPHRAITAMALCQPAIAMGPGDVCLHAATIACDGALHEIMVPLLSGAAVAVVEAATASLDIVAEAITRHGVTVTPWYAGLHHLMIEHRIEAFATVRLSVAGGDVMSAPLAARLLERWPGIRLVNAYGPTETCVQSLVHEVTPEDARAGAIPLGHALPLEEALLLGDDLQPVAEGETGQLAIAGAKVALGYHQRPEKTAEVFIPDPRPGHAGLVYLTGDLARRRPDGLYDFAGRADRQVKLAGRRVEIDGVEHVLRDLPGVADAVVELVKTPAARLVAFVIPEAPVADPAAFTAALKEAAAGALSREIIPREIDLLDAFPLTQAGKVDRKALRAAKAAPAPEQSRDTNATRRGIAEVWQSVLGCPPPRPSDTFFDLGGTSLQLIEAHARIETALGARFDIALMFETPRLGDLATRLSTLSPEAPAPETVPQKADDGAIAVIGLAARLPGIDSLDAFWDVLRDGRSVIERFDPAQAEDAFDPATRALPNYVPARSILSSPEMFDAKFFDMRPREAAETDPQGRIFLELCQQALDDAGVDPTRAGPVGLYAGASMSTYLLENLIPDRAAQRDFTTGFQLDYTLLSGNDSDGIATRVAYKLGLTGPAISVNTACSTSLVAVTQAVQALRAGMARVAMAGGVSVTFPQKRGYLYQEGGMASPDGLCRPFDAEAGGTVFGHGAGVVVLKRLSDALADGDHIRAVIRGVGLNNDGAAKMSYTAPSVAGQADAIRMAHRDAHVAPAQIGYMECHGTATPLGDPIEIAGLKSAFGTGAGRCALGSVKGNIGHLDAAAGVTSVIKTVLMLERREIPPVAHFRTLNPRIDLAGSGFHVPEGAGPWEGDSPRLAGISSFGVGGTNAHVVIGEAPTVGAPSAEATPATEAISLLPLSARTPEALMQMAGELASHLETTDTPLPDVAFTLQEGRRTHEFRLGLAAADRADAIAQLRAAKAPKATGAAPDVVFLFPGQGSQYPGMGAGLYAAEPGYARWIDQGTEILAPILGQDIRRLILGQDLTSEEAARALRETWITQPALFLTEYATAKLWQARGIAPAAMIGHSVGEFAAAALAGVMSFEDALTLIAKRGRLMMDQPGGAMLSVRAPLAELEPHLDDTTDLAARNAPKLQVVAGPFEAIDALAARLEAAGIANQRLHTSHAFHSRMMDPVTEALHAAAGGVTLNAPHTPIVSAVTGRELTDAEATDPAFWAAQARACVDFQAALEAVAGTRSPVFVEVGPGRTLSAFAGQTLGRGSHQGTIQSLPDHARSVPDMNAMAAAASSLWASGVAVDWSRQGPRGHRKVPLPAYPFQRQRYWIDPPEARGAAMPAVPPAPPSQAPIAQEVPAMTTAPVAVDRLPRLIAELADLLADMSGEEITAAEAGTSFLEFGFDSLFMGQVSQALSRQYGVDIGFRRLLSDLSTLSDLAAHLDSEMPAETAPAPVAAAPAAAPVAAVAAAPAMPAAQPVALGSGVEGVLQAQLQTMQAIFAQQLQSLGGTAPAQPAPVQPAPAAAPAPAAVAAAPAPKAVATDDEEAQPKGGFKLGRGPSVTGGTMDAAQTAFARDLADRYAAKHAKSKAYTAKYRDVHADPRTAAGFRAEWKELVFPIVADRSKGAYIHDLDGNDFVDLVNGFGQTAFGHSPDFVVEAVTKQMEKGFPIGPQADLAGPVAEKFARWVGHERVTFCNTGSEAVMAAMRVARTVTGRDLVVVFDRDYHGQFDEVLVKGRTKPGDPRPLPIAPGIPRSGIANMIVLPYGADSALDWIRDNINDVAAVIVEPVQSRHPEHRPESFVRTLRDVTREGGTALVIDEVVTGFRTSRRGMQGVWGIQGDMATYGKVVGGGMPIGVLAGDARFMDALDGGPWQYGDDSRPEKVPTFFAGTFVRHPLVLAAVDASLDFMEREGDRLWVEAAERCRTLADQLKHAMTSRGLPDLIEHYSSWFVINTTEADPRATLLYPLMRMEGVHVMDGFCGFLTTEHGEAECARVLSAFEKALDTLLSVGILADLRAADAPALPAAATLAPATQVPLTESQREIWMSHQMGGAAAAAFNECGSLTLDGTLDAGALQSAWDAMIARHDALRLRFARDGSTFDVTDPAPLPLARLDLTGAADPQQALDALIAEEGETPFDITAEPPLRGTLVTLSEASHVLVMTMHHIVADGWSFGVMLDDLAALYAARVEGRSADLPPAPSFAAHARAAAAKLANGATMAFWKAQYETIPALPDMPVDRPRPERKSYSGGTVFHTIAPEAVKAARKMGGKRGCTLFATTFTAMQVLVSRLSGARDVVLGVPTAEQQTLPNPNLVGHCVNFLPVRAPMAKGASVAAHMQAVRDRMMAAFDHQDTTFGAIVQALEIPRKLDRLPLTEIEFNLEKDSAMAEMPGLKVGFRPNAKRAVNFDLFFNLAETSEGLRIDAHYNADLYDEETVRGWTRAYETVLAAMVADPEQPVAAVSTLAEADRLAIGAEMNATARAYDRQATLTDLIDRSVAAHAGDPAVEDAEGTLTYAALAARSDALAALIQSRVPGRGQRVALCLPRGAGMLAGLLAVLKAGHTYVPLDPRQPAARLAAICETAEVAAILTDSAETAGFAEGDALPLILTGDAEEGATPEPVQVPPEQAAYVIFTSGSTGTPKGVAVPHRAVVNFLASMAEEPGLSASDTLLAVTTVMFDIAVLELLLPLTKGAKLVIAKTEDVIDGFKLVERLNRGDVTVMQATPTLWDMVLTAGFTPAKGFRMLCGGEPLPADLAQRLTAQGAELWNMYGPTETTIWSAVKRVEPGQPITIGHPIANTELHILDDAGQIAPVGATGELNIGGDGLALGYFNRDDLTATAFRSVSLGGTPRKLYATGDLARRRADGEIEVLGRIDTQVKLRGFRIELGEIETRLRALPGVDKAAVDLRARGTGDRQLVGYVVPVAGQDPAPEALTEALARDLPDYMIPRAWVTLSSLPQTGNGKLDRKALPDPAESASVTPLHSQVAPETETEKRIAGIWAKVLGHEQIGVTDTLFTLGVDSLAVFRIAAQMLDAGLDLEARDMFAHPSIRQLAAFHDSRGGEPARPARPSLKDFRNGARRNERRPAE</sequence>
<feature type="domain" description="Carrier" evidence="8">
    <location>
        <begin position="519"/>
        <end position="594"/>
    </location>
</feature>
<dbReference type="InterPro" id="IPR015421">
    <property type="entry name" value="PyrdxlP-dep_Trfase_major"/>
</dbReference>
<keyword evidence="4" id="KW-0808">Transferase</keyword>
<evidence type="ECO:0008006" key="12">
    <source>
        <dbReference type="Google" id="ProtNLM"/>
    </source>
</evidence>
<dbReference type="Gene3D" id="3.30.559.10">
    <property type="entry name" value="Chloramphenicol acetyltransferase-like domain"/>
    <property type="match status" value="1"/>
</dbReference>
<dbReference type="InterPro" id="IPR005814">
    <property type="entry name" value="Aminotrans_3"/>
</dbReference>
<evidence type="ECO:0000256" key="2">
    <source>
        <dbReference type="ARBA" id="ARBA00022450"/>
    </source>
</evidence>
<name>A0A917WM21_9RHOB</name>
<dbReference type="SMART" id="SM01294">
    <property type="entry name" value="PKS_PP_betabranch"/>
    <property type="match status" value="1"/>
</dbReference>
<dbReference type="SUPFAM" id="SSF55048">
    <property type="entry name" value="Probable ACP-binding domain of malonyl-CoA ACP transacylase"/>
    <property type="match status" value="1"/>
</dbReference>
<dbReference type="PROSITE" id="PS50075">
    <property type="entry name" value="CARRIER"/>
    <property type="match status" value="3"/>
</dbReference>
<dbReference type="Pfam" id="PF02801">
    <property type="entry name" value="Ketoacyl-synt_C"/>
    <property type="match status" value="1"/>
</dbReference>
<dbReference type="Pfam" id="PF22621">
    <property type="entry name" value="CurL-like_PKS_C"/>
    <property type="match status" value="1"/>
</dbReference>
<dbReference type="PANTHER" id="PTHR45527">
    <property type="entry name" value="NONRIBOSOMAL PEPTIDE SYNTHETASE"/>
    <property type="match status" value="1"/>
</dbReference>
<dbReference type="InterPro" id="IPR020806">
    <property type="entry name" value="PKS_PP-bd"/>
</dbReference>
<dbReference type="SMART" id="SM00827">
    <property type="entry name" value="PKS_AT"/>
    <property type="match status" value="1"/>
</dbReference>
<comment type="cofactor">
    <cofactor evidence="1">
        <name>pyridoxal 5'-phosphate</name>
        <dbReference type="ChEBI" id="CHEBI:597326"/>
    </cofactor>
</comment>
<dbReference type="GO" id="GO:0009239">
    <property type="term" value="P:enterobactin biosynthetic process"/>
    <property type="evidence" value="ECO:0007669"/>
    <property type="project" value="TreeGrafter"/>
</dbReference>
<evidence type="ECO:0000259" key="9">
    <source>
        <dbReference type="PROSITE" id="PS52004"/>
    </source>
</evidence>
<keyword evidence="3" id="KW-0597">Phosphoprotein</keyword>
<dbReference type="InterPro" id="IPR042099">
    <property type="entry name" value="ANL_N_sf"/>
</dbReference>
<feature type="compositionally biased region" description="Basic and acidic residues" evidence="7">
    <location>
        <begin position="3223"/>
        <end position="3240"/>
    </location>
</feature>
<dbReference type="GO" id="GO:0047527">
    <property type="term" value="F:2,3-dihydroxybenzoate-serine ligase activity"/>
    <property type="evidence" value="ECO:0007669"/>
    <property type="project" value="TreeGrafter"/>
</dbReference>
<dbReference type="SUPFAM" id="SSF52151">
    <property type="entry name" value="FabD/lysophospholipase-like"/>
    <property type="match status" value="1"/>
</dbReference>
<feature type="region of interest" description="Disordered" evidence="7">
    <location>
        <begin position="1687"/>
        <end position="1713"/>
    </location>
</feature>
<dbReference type="InterPro" id="IPR009081">
    <property type="entry name" value="PP-bd_ACP"/>
</dbReference>
<evidence type="ECO:0000259" key="8">
    <source>
        <dbReference type="PROSITE" id="PS50075"/>
    </source>
</evidence>
<dbReference type="InterPro" id="IPR014031">
    <property type="entry name" value="Ketoacyl_synth_C"/>
</dbReference>
<dbReference type="SMART" id="SM00823">
    <property type="entry name" value="PKS_PP"/>
    <property type="match status" value="3"/>
</dbReference>
<dbReference type="CDD" id="cd12116">
    <property type="entry name" value="A_NRPS_Ta1_like"/>
    <property type="match status" value="1"/>
</dbReference>
<dbReference type="Gene3D" id="1.10.1200.10">
    <property type="entry name" value="ACP-like"/>
    <property type="match status" value="3"/>
</dbReference>
<organism evidence="10 11">
    <name type="scientific">Pseudooceanicola nanhaiensis</name>
    <dbReference type="NCBI Taxonomy" id="375761"/>
    <lineage>
        <taxon>Bacteria</taxon>
        <taxon>Pseudomonadati</taxon>
        <taxon>Pseudomonadota</taxon>
        <taxon>Alphaproteobacteria</taxon>
        <taxon>Rhodobacterales</taxon>
        <taxon>Paracoccaceae</taxon>
        <taxon>Pseudooceanicola</taxon>
    </lineage>
</organism>
<dbReference type="InterPro" id="IPR025110">
    <property type="entry name" value="AMP-bd_C"/>
</dbReference>
<dbReference type="InterPro" id="IPR018201">
    <property type="entry name" value="Ketoacyl_synth_AS"/>
</dbReference>
<dbReference type="GO" id="GO:0008483">
    <property type="term" value="F:transaminase activity"/>
    <property type="evidence" value="ECO:0007669"/>
    <property type="project" value="InterPro"/>
</dbReference>
<comment type="caution">
    <text evidence="10">The sequence shown here is derived from an EMBL/GenBank/DDBJ whole genome shotgun (WGS) entry which is preliminary data.</text>
</comment>
<keyword evidence="5" id="KW-0663">Pyridoxal phosphate</keyword>
<dbReference type="RefSeq" id="WP_084178378.1">
    <property type="nucleotide sequence ID" value="NZ_BMLF01000007.1"/>
</dbReference>
<dbReference type="GO" id="GO:0043041">
    <property type="term" value="P:amino acid activation for nonribosomal peptide biosynthetic process"/>
    <property type="evidence" value="ECO:0007669"/>
    <property type="project" value="TreeGrafter"/>
</dbReference>
<dbReference type="GO" id="GO:0004315">
    <property type="term" value="F:3-oxoacyl-[acyl-carrier-protein] synthase activity"/>
    <property type="evidence" value="ECO:0007669"/>
    <property type="project" value="InterPro"/>
</dbReference>
<dbReference type="InterPro" id="IPR023213">
    <property type="entry name" value="CAT-like_dom_sf"/>
</dbReference>
<dbReference type="InterPro" id="IPR000873">
    <property type="entry name" value="AMP-dep_synth/lig_dom"/>
</dbReference>
<evidence type="ECO:0000256" key="7">
    <source>
        <dbReference type="SAM" id="MobiDB-lite"/>
    </source>
</evidence>
<dbReference type="SMART" id="SM00825">
    <property type="entry name" value="PKS_KS"/>
    <property type="match status" value="1"/>
</dbReference>
<dbReference type="Gene3D" id="3.30.559.30">
    <property type="entry name" value="Nonribosomal peptide synthetase, condensation domain"/>
    <property type="match status" value="1"/>
</dbReference>
<dbReference type="Proteomes" id="UP000649829">
    <property type="component" value="Unassembled WGS sequence"/>
</dbReference>
<dbReference type="Gene3D" id="3.40.640.10">
    <property type="entry name" value="Type I PLP-dependent aspartate aminotransferase-like (Major domain)"/>
    <property type="match status" value="1"/>
</dbReference>
<dbReference type="InterPro" id="IPR036736">
    <property type="entry name" value="ACP-like_sf"/>
</dbReference>
<dbReference type="InterPro" id="IPR016039">
    <property type="entry name" value="Thiolase-like"/>
</dbReference>
<dbReference type="Gene3D" id="3.30.300.30">
    <property type="match status" value="2"/>
</dbReference>
<dbReference type="Pfam" id="PF00202">
    <property type="entry name" value="Aminotran_3"/>
    <property type="match status" value="1"/>
</dbReference>
<dbReference type="PROSITE" id="PS52004">
    <property type="entry name" value="KS3_2"/>
    <property type="match status" value="1"/>
</dbReference>
<dbReference type="InterPro" id="IPR001227">
    <property type="entry name" value="Ac_transferase_dom_sf"/>
</dbReference>
<dbReference type="InterPro" id="IPR020845">
    <property type="entry name" value="AMP-binding_CS"/>
</dbReference>
<dbReference type="Pfam" id="PF00668">
    <property type="entry name" value="Condensation"/>
    <property type="match status" value="1"/>
</dbReference>
<dbReference type="InterPro" id="IPR045851">
    <property type="entry name" value="AMP-bd_C_sf"/>
</dbReference>
<dbReference type="InterPro" id="IPR016036">
    <property type="entry name" value="Malonyl_transacylase_ACP-bd"/>
</dbReference>
<evidence type="ECO:0000256" key="4">
    <source>
        <dbReference type="ARBA" id="ARBA00022679"/>
    </source>
</evidence>
<feature type="domain" description="Carrier" evidence="8">
    <location>
        <begin position="1520"/>
        <end position="1598"/>
    </location>
</feature>
<feature type="domain" description="Carrier" evidence="8">
    <location>
        <begin position="3139"/>
        <end position="3213"/>
    </location>
</feature>
<dbReference type="PROSITE" id="PS00606">
    <property type="entry name" value="KS3_1"/>
    <property type="match status" value="1"/>
</dbReference>